<organism evidence="1 2">
    <name type="scientific">Fusarium kuroshium</name>
    <dbReference type="NCBI Taxonomy" id="2010991"/>
    <lineage>
        <taxon>Eukaryota</taxon>
        <taxon>Fungi</taxon>
        <taxon>Dikarya</taxon>
        <taxon>Ascomycota</taxon>
        <taxon>Pezizomycotina</taxon>
        <taxon>Sordariomycetes</taxon>
        <taxon>Hypocreomycetidae</taxon>
        <taxon>Hypocreales</taxon>
        <taxon>Nectriaceae</taxon>
        <taxon>Fusarium</taxon>
        <taxon>Fusarium solani species complex</taxon>
    </lineage>
</organism>
<evidence type="ECO:0000313" key="1">
    <source>
        <dbReference type="EMBL" id="RMJ13338.1"/>
    </source>
</evidence>
<protein>
    <submittedName>
        <fullName evidence="1">Uncharacterized protein</fullName>
    </submittedName>
</protein>
<dbReference type="AlphaFoldDB" id="A0A3M2S707"/>
<proteinExistence type="predicted"/>
<comment type="caution">
    <text evidence="1">The sequence shown here is derived from an EMBL/GenBank/DDBJ whole genome shotgun (WGS) entry which is preliminary data.</text>
</comment>
<accession>A0A3M2S707</accession>
<dbReference type="EMBL" id="NKUJ01000111">
    <property type="protein sequence ID" value="RMJ13338.1"/>
    <property type="molecule type" value="Genomic_DNA"/>
</dbReference>
<evidence type="ECO:0000313" key="2">
    <source>
        <dbReference type="Proteomes" id="UP000277212"/>
    </source>
</evidence>
<gene>
    <name evidence="1" type="ORF">CDV36_007023</name>
</gene>
<sequence>MAVGHDGLLEAIDDPSQYSISRVAQSSLPIFIPWHREQKHITCGFQSVNLTSPDGPWKDASPFLESAVYRSKCQTKLENGAAREVEGHSASNSITSEHLSGSLGVSVGNAVVEVGVTASYDQQMQELTNASRASHSSRFRCGRIILVEDPPFSNDAKTLLQREDGDKLFAERYGDYFVSGYVLGADSGGCLAASASSKRTVETLTTEVNVKVLWISYTSSTSTIDIQQTCSMDLTFYGYDTLNGTNLSKQAQAGKSTQEIRLAAQGCIDNSNNLQLRLKQRMSELGIEDEGTMSVAKCSKAVEGGVVVELILTPFRTLKEYIHCIYEGKRKRAIQATLEGDEAGQMERKTGR</sequence>
<dbReference type="Proteomes" id="UP000277212">
    <property type="component" value="Unassembled WGS sequence"/>
</dbReference>
<keyword evidence="2" id="KW-1185">Reference proteome</keyword>
<name>A0A3M2S707_9HYPO</name>
<reference evidence="1 2" key="1">
    <citation type="submission" date="2017-06" db="EMBL/GenBank/DDBJ databases">
        <title>Comparative genomic analysis of Ambrosia Fusariam Clade fungi.</title>
        <authorList>
            <person name="Stajich J.E."/>
            <person name="Carrillo J."/>
            <person name="Kijimoto T."/>
            <person name="Eskalen A."/>
            <person name="O'Donnell K."/>
            <person name="Kasson M."/>
        </authorList>
    </citation>
    <scope>NUCLEOTIDE SEQUENCE [LARGE SCALE GENOMIC DNA]</scope>
    <source>
        <strain evidence="1">UCR3666</strain>
    </source>
</reference>
<dbReference type="OrthoDB" id="4457531at2759"/>